<feature type="region of interest" description="Disordered" evidence="10">
    <location>
        <begin position="402"/>
        <end position="446"/>
    </location>
</feature>
<dbReference type="InterPro" id="IPR036026">
    <property type="entry name" value="Seven-hairpin_glycosidases"/>
</dbReference>
<dbReference type="RefSeq" id="XP_040727233.1">
    <property type="nucleotide sequence ID" value="XM_040868833.1"/>
</dbReference>
<dbReference type="InterPro" id="IPR050749">
    <property type="entry name" value="Glycosyl_Hydrolase_47"/>
</dbReference>
<keyword evidence="11" id="KW-0812">Transmembrane</keyword>
<keyword evidence="7" id="KW-0106">Calcium</keyword>
<comment type="cofactor">
    <cofactor evidence="1 7">
        <name>Ca(2+)</name>
        <dbReference type="ChEBI" id="CHEBI:29108"/>
    </cofactor>
</comment>
<gene>
    <name evidence="12" type="ORF">BCR37DRAFT_377461</name>
</gene>
<evidence type="ECO:0000256" key="5">
    <source>
        <dbReference type="ARBA" id="ARBA00023157"/>
    </source>
</evidence>
<dbReference type="EMBL" id="MCFI01000004">
    <property type="protein sequence ID" value="ORY85751.1"/>
    <property type="molecule type" value="Genomic_DNA"/>
</dbReference>
<dbReference type="STRING" id="56484.A0A1Y2FP41"/>
<evidence type="ECO:0000313" key="13">
    <source>
        <dbReference type="Proteomes" id="UP000193685"/>
    </source>
</evidence>
<feature type="active site" description="Proton donor" evidence="6">
    <location>
        <position position="595"/>
    </location>
</feature>
<comment type="similarity">
    <text evidence="3 9">Belongs to the glycosyl hydrolase 47 family.</text>
</comment>
<keyword evidence="11" id="KW-0472">Membrane</keyword>
<dbReference type="PANTHER" id="PTHR11742:SF29">
    <property type="entry name" value="ALPHA-1,2-MANNOSIDASE"/>
    <property type="match status" value="1"/>
</dbReference>
<dbReference type="GO" id="GO:0005783">
    <property type="term" value="C:endoplasmic reticulum"/>
    <property type="evidence" value="ECO:0007669"/>
    <property type="project" value="TreeGrafter"/>
</dbReference>
<dbReference type="InterPro" id="IPR012341">
    <property type="entry name" value="6hp_glycosidase-like_sf"/>
</dbReference>
<dbReference type="GO" id="GO:0016020">
    <property type="term" value="C:membrane"/>
    <property type="evidence" value="ECO:0007669"/>
    <property type="project" value="InterPro"/>
</dbReference>
<feature type="transmembrane region" description="Helical" evidence="11">
    <location>
        <begin position="9"/>
        <end position="27"/>
    </location>
</feature>
<dbReference type="GO" id="GO:0005975">
    <property type="term" value="P:carbohydrate metabolic process"/>
    <property type="evidence" value="ECO:0007669"/>
    <property type="project" value="InterPro"/>
</dbReference>
<dbReference type="GeneID" id="63785432"/>
<feature type="compositionally biased region" description="Basic and acidic residues" evidence="10">
    <location>
        <begin position="52"/>
        <end position="70"/>
    </location>
</feature>
<feature type="active site" description="Proton donor" evidence="6">
    <location>
        <position position="257"/>
    </location>
</feature>
<dbReference type="Pfam" id="PF01532">
    <property type="entry name" value="Glyco_hydro_47"/>
    <property type="match status" value="1"/>
</dbReference>
<feature type="compositionally biased region" description="Basic and acidic residues" evidence="10">
    <location>
        <begin position="651"/>
        <end position="662"/>
    </location>
</feature>
<feature type="binding site" evidence="7">
    <location>
        <position position="798"/>
    </location>
    <ligand>
        <name>Ca(2+)</name>
        <dbReference type="ChEBI" id="CHEBI:29108"/>
    </ligand>
</feature>
<keyword evidence="4 9" id="KW-0378">Hydrolase</keyword>
<feature type="active site" evidence="6">
    <location>
        <position position="473"/>
    </location>
</feature>
<dbReference type="SUPFAM" id="SSF48225">
    <property type="entry name" value="Seven-hairpin glycosidases"/>
    <property type="match status" value="1"/>
</dbReference>
<feature type="disulfide bond" evidence="8">
    <location>
        <begin position="552"/>
        <end position="581"/>
    </location>
</feature>
<evidence type="ECO:0000256" key="7">
    <source>
        <dbReference type="PIRSR" id="PIRSR601382-2"/>
    </source>
</evidence>
<dbReference type="PANTHER" id="PTHR11742">
    <property type="entry name" value="MANNOSYL-OLIGOSACCHARIDE ALPHA-1,2-MANNOSIDASE-RELATED"/>
    <property type="match status" value="1"/>
</dbReference>
<evidence type="ECO:0000313" key="12">
    <source>
        <dbReference type="EMBL" id="ORY85751.1"/>
    </source>
</evidence>
<proteinExistence type="inferred from homology"/>
<dbReference type="EC" id="3.2.1.-" evidence="9"/>
<dbReference type="Gene3D" id="1.50.10.10">
    <property type="match status" value="2"/>
</dbReference>
<name>A0A1Y2FP41_PROLT</name>
<dbReference type="GO" id="GO:0005509">
    <property type="term" value="F:calcium ion binding"/>
    <property type="evidence" value="ECO:0007669"/>
    <property type="project" value="InterPro"/>
</dbReference>
<dbReference type="OMA" id="YYTFENE"/>
<dbReference type="GO" id="GO:0004571">
    <property type="term" value="F:mannosyl-oligosaccharide 1,2-alpha-mannosidase activity"/>
    <property type="evidence" value="ECO:0007669"/>
    <property type="project" value="InterPro"/>
</dbReference>
<feature type="region of interest" description="Disordered" evidence="10">
    <location>
        <begin position="52"/>
        <end position="119"/>
    </location>
</feature>
<organism evidence="12 13">
    <name type="scientific">Protomyces lactucae-debilis</name>
    <dbReference type="NCBI Taxonomy" id="2754530"/>
    <lineage>
        <taxon>Eukaryota</taxon>
        <taxon>Fungi</taxon>
        <taxon>Dikarya</taxon>
        <taxon>Ascomycota</taxon>
        <taxon>Taphrinomycotina</taxon>
        <taxon>Taphrinomycetes</taxon>
        <taxon>Taphrinales</taxon>
        <taxon>Protomycetaceae</taxon>
        <taxon>Protomyces</taxon>
    </lineage>
</organism>
<dbReference type="PRINTS" id="PR00747">
    <property type="entry name" value="GLYHDRLASE47"/>
</dbReference>
<dbReference type="GO" id="GO:0036503">
    <property type="term" value="P:ERAD pathway"/>
    <property type="evidence" value="ECO:0007669"/>
    <property type="project" value="UniProtKB-ARBA"/>
</dbReference>
<keyword evidence="5 8" id="KW-1015">Disulfide bond</keyword>
<feature type="active site" evidence="6">
    <location>
        <position position="712"/>
    </location>
</feature>
<reference evidence="12 13" key="1">
    <citation type="submission" date="2016-07" db="EMBL/GenBank/DDBJ databases">
        <title>Pervasive Adenine N6-methylation of Active Genes in Fungi.</title>
        <authorList>
            <consortium name="DOE Joint Genome Institute"/>
            <person name="Mondo S.J."/>
            <person name="Dannebaum R.O."/>
            <person name="Kuo R.C."/>
            <person name="Labutti K."/>
            <person name="Haridas S."/>
            <person name="Kuo A."/>
            <person name="Salamov A."/>
            <person name="Ahrendt S.R."/>
            <person name="Lipzen A."/>
            <person name="Sullivan W."/>
            <person name="Andreopoulos W.B."/>
            <person name="Clum A."/>
            <person name="Lindquist E."/>
            <person name="Daum C."/>
            <person name="Ramamoorthy G.K."/>
            <person name="Gryganskyi A."/>
            <person name="Culley D."/>
            <person name="Magnuson J.K."/>
            <person name="James T.Y."/>
            <person name="O'Malley M.A."/>
            <person name="Stajich J.E."/>
            <person name="Spatafora J.W."/>
            <person name="Visel A."/>
            <person name="Grigoriev I.V."/>
        </authorList>
    </citation>
    <scope>NUCLEOTIDE SEQUENCE [LARGE SCALE GENOMIC DNA]</scope>
    <source>
        <strain evidence="12 13">12-1054</strain>
    </source>
</reference>
<evidence type="ECO:0000256" key="1">
    <source>
        <dbReference type="ARBA" id="ARBA00001913"/>
    </source>
</evidence>
<accession>A0A1Y2FP41</accession>
<feature type="region of interest" description="Disordered" evidence="10">
    <location>
        <begin position="651"/>
        <end position="670"/>
    </location>
</feature>
<evidence type="ECO:0000256" key="8">
    <source>
        <dbReference type="PIRSR" id="PIRSR601382-3"/>
    </source>
</evidence>
<evidence type="ECO:0000256" key="11">
    <source>
        <dbReference type="SAM" id="Phobius"/>
    </source>
</evidence>
<keyword evidence="11" id="KW-1133">Transmembrane helix</keyword>
<evidence type="ECO:0000256" key="3">
    <source>
        <dbReference type="ARBA" id="ARBA00007658"/>
    </source>
</evidence>
<dbReference type="InterPro" id="IPR001382">
    <property type="entry name" value="Glyco_hydro_47"/>
</dbReference>
<evidence type="ECO:0000256" key="4">
    <source>
        <dbReference type="ARBA" id="ARBA00022801"/>
    </source>
</evidence>
<protein>
    <recommendedName>
        <fullName evidence="9">alpha-1,2-Mannosidase</fullName>
        <ecNumber evidence="9">3.2.1.-</ecNumber>
    </recommendedName>
</protein>
<comment type="pathway">
    <text evidence="2">Protein modification; protein glycosylation.</text>
</comment>
<dbReference type="AlphaFoldDB" id="A0A1Y2FP41"/>
<evidence type="ECO:0000256" key="9">
    <source>
        <dbReference type="RuleBase" id="RU361193"/>
    </source>
</evidence>
<feature type="compositionally biased region" description="Polar residues" evidence="10">
    <location>
        <begin position="419"/>
        <end position="428"/>
    </location>
</feature>
<dbReference type="OrthoDB" id="10052040at2759"/>
<evidence type="ECO:0000256" key="10">
    <source>
        <dbReference type="SAM" id="MobiDB-lite"/>
    </source>
</evidence>
<sequence>MAHRVGRRLRVAVVLVVAFIFLYKVFLPDLALDELVSGYDADGSYIDPFKKSARPEADRMHPKIKQHLDTPEVDTGSGTGTTSKTQEVEIPAPSKQTSPSPVVRPAFNDGRPEDVTPSAAPSSAVYFDLKRKERFPVELDRRIPLPVGSPGKLPQIQAKVPAESVVQTKERHRRRDAVRDAFKRDWDAYRKYAWMHDEIKPVTQGSHDPFGGWGATLVDALDTLLLMGLTSEFKEAEDAVAKIDFTRKTAGPIPVFETTIRYLGGLLSAHDLAVHQGMKAPVMLKQAKLLGKVLYGAFDTPNRMPVLLYNFEGQDTAALKAPVNGVTSELGSLLVEFTRLAQLSTGEERNQFYDAVARITNELEESQDDMDLPGLWPKVLDMSGCEPEKYFLDSHAEEEATATSAASSGGIMDKRQDSRFNSGQNSSPEDFAVDAKGMPISSSSRKPIKNECVKQGLKPSRGQQAYTLGAMVDSLYEYFTKEYLLLGGVKEVEQYKRLYERSIEAAKKHLLFKPLVPGDLGKDKILFSGYFTSGGINKDEGRFDANMEHLTCFVGGMFGLGAKVFHRPQDMEIAIKLTEGCVWAYSATASGIMPETFRTEICTESRCSWDKHVAGLKKSFEQQEEENSPDWAVDMDRTPSKPMAAELIRVKRQESTRQKGTEPDAPNEAARLSQQALEVAERTKTQKSYGKPEWEDPPAMTVYSSAYVLRPEAIESVWYMWRLTGDRIWQEKGWKMWQAVEQHTRSEGGHSAIHDVNSVPTDRTDHCESFWFAETLKYFYLLFADFDVVSLDEWVLNTEAHPFKLQ</sequence>
<evidence type="ECO:0000256" key="2">
    <source>
        <dbReference type="ARBA" id="ARBA00004922"/>
    </source>
</evidence>
<keyword evidence="13" id="KW-1185">Reference proteome</keyword>
<evidence type="ECO:0000256" key="6">
    <source>
        <dbReference type="PIRSR" id="PIRSR601382-1"/>
    </source>
</evidence>
<dbReference type="Proteomes" id="UP000193685">
    <property type="component" value="Unassembled WGS sequence"/>
</dbReference>
<comment type="caution">
    <text evidence="12">The sequence shown here is derived from an EMBL/GenBank/DDBJ whole genome shotgun (WGS) entry which is preliminary data.</text>
</comment>
<keyword evidence="7" id="KW-0479">Metal-binding</keyword>
<keyword evidence="9" id="KW-0326">Glycosidase</keyword>